<comment type="caution">
    <text evidence="1">The sequence shown here is derived from an EMBL/GenBank/DDBJ whole genome shotgun (WGS) entry which is preliminary data.</text>
</comment>
<dbReference type="AlphaFoldDB" id="A0A7C4UBP3"/>
<dbReference type="EMBL" id="DTHG01000022">
    <property type="protein sequence ID" value="HGW91254.1"/>
    <property type="molecule type" value="Genomic_DNA"/>
</dbReference>
<protein>
    <submittedName>
        <fullName evidence="1">Uncharacterized protein</fullName>
    </submittedName>
</protein>
<evidence type="ECO:0000313" key="1">
    <source>
        <dbReference type="EMBL" id="HGW91254.1"/>
    </source>
</evidence>
<reference evidence="1" key="1">
    <citation type="journal article" date="2020" name="mSystems">
        <title>Genome- and Community-Level Interaction Insights into Carbon Utilization and Element Cycling Functions of Hydrothermarchaeota in Hydrothermal Sediment.</title>
        <authorList>
            <person name="Zhou Z."/>
            <person name="Liu Y."/>
            <person name="Xu W."/>
            <person name="Pan J."/>
            <person name="Luo Z.H."/>
            <person name="Li M."/>
        </authorList>
    </citation>
    <scope>NUCLEOTIDE SEQUENCE [LARGE SCALE GENOMIC DNA]</scope>
    <source>
        <strain evidence="1">SpSt-780</strain>
    </source>
</reference>
<proteinExistence type="predicted"/>
<sequence>MENSNLDEKLPKRLKLKGKKEFEEVFKKGKVFKGFFLIASSLNVMKESLEYLLIKRLEVELKGIR</sequence>
<organism evidence="1">
    <name type="scientific">candidate division WOR-3 bacterium</name>
    <dbReference type="NCBI Taxonomy" id="2052148"/>
    <lineage>
        <taxon>Bacteria</taxon>
        <taxon>Bacteria division WOR-3</taxon>
    </lineage>
</organism>
<name>A0A7C4UBP3_UNCW3</name>
<accession>A0A7C4UBP3</accession>
<gene>
    <name evidence="1" type="ORF">ENV67_01770</name>
</gene>